<dbReference type="EMBL" id="UINC01002940">
    <property type="protein sequence ID" value="SVA01798.1"/>
    <property type="molecule type" value="Genomic_DNA"/>
</dbReference>
<protein>
    <submittedName>
        <fullName evidence="2">Uncharacterized protein</fullName>
    </submittedName>
</protein>
<evidence type="ECO:0000313" key="2">
    <source>
        <dbReference type="EMBL" id="SVA01798.1"/>
    </source>
</evidence>
<accession>A0A381SES4</accession>
<dbReference type="Pfam" id="PF10634">
    <property type="entry name" value="Iron_transport"/>
    <property type="match status" value="1"/>
</dbReference>
<name>A0A381SES4_9ZZZZ</name>
<dbReference type="InterPro" id="IPR018470">
    <property type="entry name" value="Metal-bd_Tp34-typ"/>
</dbReference>
<dbReference type="InterPro" id="IPR038482">
    <property type="entry name" value="Tp34-type_sf"/>
</dbReference>
<proteinExistence type="predicted"/>
<gene>
    <name evidence="2" type="ORF">METZ01_LOCUS54652</name>
</gene>
<reference evidence="2" key="1">
    <citation type="submission" date="2018-05" db="EMBL/GenBank/DDBJ databases">
        <authorList>
            <person name="Lanie J.A."/>
            <person name="Ng W.-L."/>
            <person name="Kazmierczak K.M."/>
            <person name="Andrzejewski T.M."/>
            <person name="Davidsen T.M."/>
            <person name="Wayne K.J."/>
            <person name="Tettelin H."/>
            <person name="Glass J.I."/>
            <person name="Rusch D."/>
            <person name="Podicherti R."/>
            <person name="Tsui H.-C.T."/>
            <person name="Winkler M.E."/>
        </authorList>
    </citation>
    <scope>NUCLEOTIDE SEQUENCE</scope>
</reference>
<keyword evidence="1" id="KW-0732">Signal</keyword>
<dbReference type="AlphaFoldDB" id="A0A381SES4"/>
<feature type="non-terminal residue" evidence="2">
    <location>
        <position position="1"/>
    </location>
</feature>
<dbReference type="Gene3D" id="2.60.40.2480">
    <property type="entry name" value="Periplasmic metal-binding protein Tp34-type"/>
    <property type="match status" value="1"/>
</dbReference>
<organism evidence="2">
    <name type="scientific">marine metagenome</name>
    <dbReference type="NCBI Taxonomy" id="408172"/>
    <lineage>
        <taxon>unclassified sequences</taxon>
        <taxon>metagenomes</taxon>
        <taxon>ecological metagenomes</taxon>
    </lineage>
</organism>
<sequence>VKSNILNAILFVTWLAPFKLFALPEMIIGEASINPGIHLTFEGGIKDDVAPFDVFLDENETDVHIEMLAHWSEDAPKGSIPGGYVAYLQVAVLVKNESTDTSIAVQLAPHVNLSDNLHYAQNIKLPGKIDDKYTVKFIVEPPMNGSLGLHYDWREQVGEAFTPGGNFTFEGLDFSKIAKATRR</sequence>
<evidence type="ECO:0000256" key="1">
    <source>
        <dbReference type="ARBA" id="ARBA00022729"/>
    </source>
</evidence>